<dbReference type="Pfam" id="PF00271">
    <property type="entry name" value="Helicase_C"/>
    <property type="match status" value="1"/>
</dbReference>
<dbReference type="PANTHER" id="PTHR18934">
    <property type="entry name" value="ATP-DEPENDENT RNA HELICASE"/>
    <property type="match status" value="1"/>
</dbReference>
<dbReference type="InterPro" id="IPR014001">
    <property type="entry name" value="Helicase_ATP-bd"/>
</dbReference>
<dbReference type="PROSITE" id="PS51194">
    <property type="entry name" value="HELICASE_CTER"/>
    <property type="match status" value="1"/>
</dbReference>
<dbReference type="HOGENOM" id="CLU_001832_5_11_1"/>
<evidence type="ECO:0000256" key="4">
    <source>
        <dbReference type="ARBA" id="ARBA00022840"/>
    </source>
</evidence>
<proteinExistence type="predicted"/>
<name>S7W6Q7_SPRLO</name>
<keyword evidence="2" id="KW-0378">Hydrolase</keyword>
<feature type="domain" description="Helicase C-terminal" evidence="6">
    <location>
        <begin position="202"/>
        <end position="365"/>
    </location>
</feature>
<dbReference type="InterPro" id="IPR003593">
    <property type="entry name" value="AAA+_ATPase"/>
</dbReference>
<comment type="caution">
    <text evidence="7">The sequence shown here is derived from an EMBL/GenBank/DDBJ whole genome shotgun (WGS) entry which is preliminary data.</text>
</comment>
<reference evidence="8" key="1">
    <citation type="journal article" date="2013" name="PLoS Genet.">
        <title>The genome of Spraguea lophii and the basis of host-microsporidian interactions.</title>
        <authorList>
            <person name="Campbell S.E."/>
            <person name="Williams T.A."/>
            <person name="Yousuf A."/>
            <person name="Soanes D.M."/>
            <person name="Paszkiewicz K.H."/>
            <person name="Williams B.A.P."/>
        </authorList>
    </citation>
    <scope>NUCLEOTIDE SEQUENCE [LARGE SCALE GENOMIC DNA]</scope>
    <source>
        <strain evidence="8">42_110</strain>
    </source>
</reference>
<dbReference type="OMA" id="YKMRFNK"/>
<accession>S7W6Q7</accession>
<dbReference type="GO" id="GO:0004386">
    <property type="term" value="F:helicase activity"/>
    <property type="evidence" value="ECO:0007669"/>
    <property type="project" value="UniProtKB-KW"/>
</dbReference>
<dbReference type="Pfam" id="PF00270">
    <property type="entry name" value="DEAD"/>
    <property type="match status" value="1"/>
</dbReference>
<dbReference type="STRING" id="1358809.S7W6Q7"/>
<dbReference type="OrthoDB" id="10253254at2759"/>
<dbReference type="Pfam" id="PF07717">
    <property type="entry name" value="OB_NTP_bind"/>
    <property type="match status" value="1"/>
</dbReference>
<dbReference type="PANTHER" id="PTHR18934:SF91">
    <property type="entry name" value="PRE-MRNA-SPLICING FACTOR ATP-DEPENDENT RNA HELICASE PRP16"/>
    <property type="match status" value="1"/>
</dbReference>
<keyword evidence="1" id="KW-0547">Nucleotide-binding</keyword>
<dbReference type="SUPFAM" id="SSF52540">
    <property type="entry name" value="P-loop containing nucleoside triphosphate hydrolases"/>
    <property type="match status" value="1"/>
</dbReference>
<evidence type="ECO:0000256" key="2">
    <source>
        <dbReference type="ARBA" id="ARBA00022801"/>
    </source>
</evidence>
<evidence type="ECO:0000256" key="3">
    <source>
        <dbReference type="ARBA" id="ARBA00022806"/>
    </source>
</evidence>
<evidence type="ECO:0000259" key="5">
    <source>
        <dbReference type="PROSITE" id="PS51192"/>
    </source>
</evidence>
<evidence type="ECO:0000256" key="1">
    <source>
        <dbReference type="ARBA" id="ARBA00022741"/>
    </source>
</evidence>
<dbReference type="InterPro" id="IPR027417">
    <property type="entry name" value="P-loop_NTPase"/>
</dbReference>
<protein>
    <submittedName>
        <fullName evidence="7">ATP-dependent helicase HrpA</fullName>
    </submittedName>
</protein>
<dbReference type="EMBL" id="ATCN01000744">
    <property type="protein sequence ID" value="EPR78500.1"/>
    <property type="molecule type" value="Genomic_DNA"/>
</dbReference>
<evidence type="ECO:0000313" key="8">
    <source>
        <dbReference type="Proteomes" id="UP000014978"/>
    </source>
</evidence>
<dbReference type="SMART" id="SM00382">
    <property type="entry name" value="AAA"/>
    <property type="match status" value="1"/>
</dbReference>
<dbReference type="GO" id="GO:0003723">
    <property type="term" value="F:RNA binding"/>
    <property type="evidence" value="ECO:0007669"/>
    <property type="project" value="TreeGrafter"/>
</dbReference>
<dbReference type="GO" id="GO:0005524">
    <property type="term" value="F:ATP binding"/>
    <property type="evidence" value="ECO:0007669"/>
    <property type="project" value="UniProtKB-KW"/>
</dbReference>
<dbReference type="VEuPathDB" id="MicrosporidiaDB:SLOPH_151"/>
<dbReference type="CDD" id="cd18791">
    <property type="entry name" value="SF2_C_RHA"/>
    <property type="match status" value="1"/>
</dbReference>
<dbReference type="InterPro" id="IPR011545">
    <property type="entry name" value="DEAD/DEAH_box_helicase_dom"/>
</dbReference>
<keyword evidence="3 7" id="KW-0347">Helicase</keyword>
<gene>
    <name evidence="7" type="ORF">SLOPH_151</name>
</gene>
<feature type="domain" description="Helicase ATP-binding" evidence="5">
    <location>
        <begin position="12"/>
        <end position="164"/>
    </location>
</feature>
<dbReference type="Proteomes" id="UP000014978">
    <property type="component" value="Unassembled WGS sequence"/>
</dbReference>
<dbReference type="CDD" id="cd17917">
    <property type="entry name" value="DEXHc_RHA-like"/>
    <property type="match status" value="1"/>
</dbReference>
<dbReference type="SMART" id="SM00490">
    <property type="entry name" value="HELICc"/>
    <property type="match status" value="1"/>
</dbReference>
<evidence type="ECO:0000259" key="6">
    <source>
        <dbReference type="PROSITE" id="PS51194"/>
    </source>
</evidence>
<dbReference type="PROSITE" id="PS51192">
    <property type="entry name" value="HELICASE_ATP_BIND_1"/>
    <property type="match status" value="1"/>
</dbReference>
<sequence>MKNFKDYEDQIINIISRNKVTIISGPTGCGKSTIIPQILSKKFAHKKIVMIEPRRIAVSSLFNFLQNKIQNIGYKMRFNKKINKNTKVTIMTDGMFINELLDGRLNEYDYVILDEIHERSIRIDCIISILKNSNWKGKLILMSATIEQEKLIKYFNAEVFEFKEKGYKANVFYEDEPIQDYINESYLKVKKILEEEEKNRDEIDNIFEDNEEKNKEKKDILIFLPGEEDINELFKLLKRIPAIKAYKIHSTLTDKEQNKIFEETKFKKVILSTNICETSVTIPGIRYVIDCGLYKTKIYDEIDYMGIKEITIESAEQRKGRCNRLGEGYCYRLYTEEKYTSLKHNIPEIMQSDLSYLFLSLIKFGINILNTEYVDKPSLKNVNQSLKFLLQICAITMKNNIFEITKYGEELVKLPLDIKMGNFFLTSKKYNCAKHCALLISVISQENFNFFEDLKNKKNKDDILYLIDTVEAYLVANNKLDFCREYKLNMKAMIRAELIYEDLKRRINHKDSDIKNLQKTFCEAFRHNKAQSMKDGSYIMLETQKQIFIHPKSSYFRKRCKFITFLNVLQTTKPYAKIITKFLQ</sequence>
<organism evidence="7 8">
    <name type="scientific">Spraguea lophii (strain 42_110)</name>
    <name type="common">Microsporidian parasite</name>
    <dbReference type="NCBI Taxonomy" id="1358809"/>
    <lineage>
        <taxon>Eukaryota</taxon>
        <taxon>Fungi</taxon>
        <taxon>Fungi incertae sedis</taxon>
        <taxon>Microsporidia</taxon>
        <taxon>Spragueidae</taxon>
        <taxon>Spraguea</taxon>
    </lineage>
</organism>
<dbReference type="InterPro" id="IPR001650">
    <property type="entry name" value="Helicase_C-like"/>
</dbReference>
<dbReference type="Gene3D" id="1.20.120.1080">
    <property type="match status" value="1"/>
</dbReference>
<dbReference type="GO" id="GO:0016787">
    <property type="term" value="F:hydrolase activity"/>
    <property type="evidence" value="ECO:0007669"/>
    <property type="project" value="UniProtKB-KW"/>
</dbReference>
<dbReference type="InParanoid" id="S7W6Q7"/>
<dbReference type="AlphaFoldDB" id="S7W6Q7"/>
<dbReference type="Gene3D" id="3.40.50.300">
    <property type="entry name" value="P-loop containing nucleotide triphosphate hydrolases"/>
    <property type="match status" value="2"/>
</dbReference>
<dbReference type="SMART" id="SM00487">
    <property type="entry name" value="DEXDc"/>
    <property type="match status" value="1"/>
</dbReference>
<evidence type="ECO:0000313" key="7">
    <source>
        <dbReference type="EMBL" id="EPR78500.1"/>
    </source>
</evidence>
<dbReference type="InterPro" id="IPR011709">
    <property type="entry name" value="DEAD-box_helicase_OB_fold"/>
</dbReference>
<keyword evidence="4" id="KW-0067">ATP-binding</keyword>
<keyword evidence="8" id="KW-1185">Reference proteome</keyword>